<dbReference type="SUPFAM" id="SSF53474">
    <property type="entry name" value="alpha/beta-Hydrolases"/>
    <property type="match status" value="1"/>
</dbReference>
<evidence type="ECO:0000256" key="1">
    <source>
        <dbReference type="ARBA" id="ARBA00022801"/>
    </source>
</evidence>
<dbReference type="PANTHER" id="PTHR48081">
    <property type="entry name" value="AB HYDROLASE SUPERFAMILY PROTEIN C4A8.06C"/>
    <property type="match status" value="1"/>
</dbReference>
<keyword evidence="1" id="KW-0378">Hydrolase</keyword>
<accession>A0A0B2C1N0</accession>
<gene>
    <name evidence="3" type="ORF">PK98_06045</name>
</gene>
<protein>
    <recommendedName>
        <fullName evidence="2">BD-FAE-like domain-containing protein</fullName>
    </recommendedName>
</protein>
<comment type="caution">
    <text evidence="3">The sequence shown here is derived from an EMBL/GenBank/DDBJ whole genome shotgun (WGS) entry which is preliminary data.</text>
</comment>
<dbReference type="InterPro" id="IPR050300">
    <property type="entry name" value="GDXG_lipolytic_enzyme"/>
</dbReference>
<dbReference type="PANTHER" id="PTHR48081:SF33">
    <property type="entry name" value="KYNURENINE FORMAMIDASE"/>
    <property type="match status" value="1"/>
</dbReference>
<dbReference type="OrthoDB" id="9771666at2"/>
<name>A0A0B2C1N0_9SPHN</name>
<dbReference type="Pfam" id="PF20434">
    <property type="entry name" value="BD-FAE"/>
    <property type="match status" value="1"/>
</dbReference>
<organism evidence="3 4">
    <name type="scientific">Croceibacterium mercuriale</name>
    <dbReference type="NCBI Taxonomy" id="1572751"/>
    <lineage>
        <taxon>Bacteria</taxon>
        <taxon>Pseudomonadati</taxon>
        <taxon>Pseudomonadota</taxon>
        <taxon>Alphaproteobacteria</taxon>
        <taxon>Sphingomonadales</taxon>
        <taxon>Erythrobacteraceae</taxon>
        <taxon>Croceibacterium</taxon>
    </lineage>
</organism>
<feature type="domain" description="BD-FAE-like" evidence="2">
    <location>
        <begin position="57"/>
        <end position="151"/>
    </location>
</feature>
<dbReference type="AlphaFoldDB" id="A0A0B2C1N0"/>
<reference evidence="3 4" key="1">
    <citation type="submission" date="2014-11" db="EMBL/GenBank/DDBJ databases">
        <title>Draft genome sequence of Kirrobacter mercurialis.</title>
        <authorList>
            <person name="Coil D.A."/>
            <person name="Eisen J.A."/>
        </authorList>
    </citation>
    <scope>NUCLEOTIDE SEQUENCE [LARGE SCALE GENOMIC DNA]</scope>
    <source>
        <strain evidence="3 4">Coronado</strain>
    </source>
</reference>
<dbReference type="InterPro" id="IPR049492">
    <property type="entry name" value="BD-FAE-like_dom"/>
</dbReference>
<sequence length="287" mass="30115">MNMSLRASIAREGRDVTPRMIAATRRLFAPLLDLADAGVLRDVPYGPDVRHRLNLYPGSDAAARPVLLFVGGGGYDQELWPDAEAGPDNVAAMAANRGLVGAAMHYRLAPEHRFPAGAEDVARAVAWLRDNVAEHGGDPLGIVLVGHCTGATHVGGYLADPALHVGPGAGIAGAVLMSGIYDPRHAAADDGAMAYFGPDRRNWSQASCAAGLLSSDVPLLFTVAELDPADHQTQAAQMVGAWGLAHAAYPQMHLLAGHNHVSPVLSVGTPERGIERLILDFVARVTA</sequence>
<keyword evidence="4" id="KW-1185">Reference proteome</keyword>
<evidence type="ECO:0000313" key="3">
    <source>
        <dbReference type="EMBL" id="KHL26085.1"/>
    </source>
</evidence>
<dbReference type="Proteomes" id="UP000030988">
    <property type="component" value="Unassembled WGS sequence"/>
</dbReference>
<dbReference type="InterPro" id="IPR029058">
    <property type="entry name" value="AB_hydrolase_fold"/>
</dbReference>
<evidence type="ECO:0000313" key="4">
    <source>
        <dbReference type="Proteomes" id="UP000030988"/>
    </source>
</evidence>
<dbReference type="RefSeq" id="WP_039095028.1">
    <property type="nucleotide sequence ID" value="NZ_JTDN01000001.1"/>
</dbReference>
<evidence type="ECO:0000259" key="2">
    <source>
        <dbReference type="Pfam" id="PF20434"/>
    </source>
</evidence>
<dbReference type="Gene3D" id="3.40.50.1820">
    <property type="entry name" value="alpha/beta hydrolase"/>
    <property type="match status" value="1"/>
</dbReference>
<dbReference type="EMBL" id="JTDN01000001">
    <property type="protein sequence ID" value="KHL26085.1"/>
    <property type="molecule type" value="Genomic_DNA"/>
</dbReference>
<dbReference type="STRING" id="1572751.PK98_06045"/>
<dbReference type="GO" id="GO:0016787">
    <property type="term" value="F:hydrolase activity"/>
    <property type="evidence" value="ECO:0007669"/>
    <property type="project" value="UniProtKB-KW"/>
</dbReference>
<proteinExistence type="predicted"/>